<dbReference type="InterPro" id="IPR002136">
    <property type="entry name" value="Ribosomal_uL4"/>
</dbReference>
<dbReference type="SUPFAM" id="SSF52166">
    <property type="entry name" value="Ribosomal protein L4"/>
    <property type="match status" value="1"/>
</dbReference>
<dbReference type="Proteomes" id="UP001166093">
    <property type="component" value="Unassembled WGS sequence"/>
</dbReference>
<reference evidence="5" key="1">
    <citation type="journal article" date="2021" name="Cell">
        <title>Tracing the genetic footprints of vertebrate landing in non-teleost ray-finned fishes.</title>
        <authorList>
            <person name="Bi X."/>
            <person name="Wang K."/>
            <person name="Yang L."/>
            <person name="Pan H."/>
            <person name="Jiang H."/>
            <person name="Wei Q."/>
            <person name="Fang M."/>
            <person name="Yu H."/>
            <person name="Zhu C."/>
            <person name="Cai Y."/>
            <person name="He Y."/>
            <person name="Gan X."/>
            <person name="Zeng H."/>
            <person name="Yu D."/>
            <person name="Zhu Y."/>
            <person name="Jiang H."/>
            <person name="Qiu Q."/>
            <person name="Yang H."/>
            <person name="Zhang Y.E."/>
            <person name="Wang W."/>
            <person name="Zhu M."/>
            <person name="He S."/>
            <person name="Zhang G."/>
        </authorList>
    </citation>
    <scope>NUCLEOTIDE SEQUENCE</scope>
    <source>
        <strain evidence="5">Pddl_001</strain>
    </source>
</reference>
<dbReference type="InterPro" id="IPR023574">
    <property type="entry name" value="Ribosomal_uL4_dom_sf"/>
</dbReference>
<dbReference type="InterPro" id="IPR013005">
    <property type="entry name" value="Ribosomal_uL4-like"/>
</dbReference>
<comment type="caution">
    <text evidence="5">The sequence shown here is derived from an EMBL/GenBank/DDBJ whole genome shotgun (WGS) entry which is preliminary data.</text>
</comment>
<protein>
    <recommendedName>
        <fullName evidence="4">Large ribosomal subunit protein uL4m</fullName>
    </recommendedName>
</protein>
<evidence type="ECO:0000313" key="6">
    <source>
        <dbReference type="Proteomes" id="UP001166093"/>
    </source>
</evidence>
<sequence>MPTPDSQYIVDLARHRHWGDSVLIVDVKEDLPENILKATEDLKTINVMPVIGLNVHSMLKHETLVLTLDAVSFLEKKLLWHDCRYSPLYPFKLPYRDLP</sequence>
<keyword evidence="2" id="KW-0689">Ribosomal protein</keyword>
<name>A0ABS2XXP6_POLSP</name>
<dbReference type="PANTHER" id="PTHR10746:SF6">
    <property type="entry name" value="LARGE RIBOSOMAL SUBUNIT PROTEIN UL4M"/>
    <property type="match status" value="1"/>
</dbReference>
<evidence type="ECO:0000313" key="5">
    <source>
        <dbReference type="EMBL" id="MBN3278924.1"/>
    </source>
</evidence>
<dbReference type="PANTHER" id="PTHR10746">
    <property type="entry name" value="50S RIBOSOMAL PROTEIN L4"/>
    <property type="match status" value="1"/>
</dbReference>
<comment type="similarity">
    <text evidence="1">Belongs to the universal ribosomal protein uL4 family.</text>
</comment>
<feature type="non-terminal residue" evidence="5">
    <location>
        <position position="99"/>
    </location>
</feature>
<evidence type="ECO:0000256" key="4">
    <source>
        <dbReference type="ARBA" id="ARBA00040565"/>
    </source>
</evidence>
<keyword evidence="3" id="KW-0687">Ribonucleoprotein</keyword>
<gene>
    <name evidence="5" type="primary">Mrpl4</name>
    <name evidence="5" type="ORF">GTO93_0008034</name>
</gene>
<dbReference type="EMBL" id="JAAWVQ010083672">
    <property type="protein sequence ID" value="MBN3278924.1"/>
    <property type="molecule type" value="Genomic_DNA"/>
</dbReference>
<evidence type="ECO:0000256" key="3">
    <source>
        <dbReference type="ARBA" id="ARBA00023274"/>
    </source>
</evidence>
<keyword evidence="6" id="KW-1185">Reference proteome</keyword>
<feature type="non-terminal residue" evidence="5">
    <location>
        <position position="1"/>
    </location>
</feature>
<evidence type="ECO:0000256" key="2">
    <source>
        <dbReference type="ARBA" id="ARBA00022980"/>
    </source>
</evidence>
<evidence type="ECO:0000256" key="1">
    <source>
        <dbReference type="ARBA" id="ARBA00010528"/>
    </source>
</evidence>
<organism evidence="5 6">
    <name type="scientific">Polyodon spathula</name>
    <name type="common">North American paddlefish</name>
    <name type="synonym">Squalus spathula</name>
    <dbReference type="NCBI Taxonomy" id="7913"/>
    <lineage>
        <taxon>Eukaryota</taxon>
        <taxon>Metazoa</taxon>
        <taxon>Chordata</taxon>
        <taxon>Craniata</taxon>
        <taxon>Vertebrata</taxon>
        <taxon>Euteleostomi</taxon>
        <taxon>Actinopterygii</taxon>
        <taxon>Chondrostei</taxon>
        <taxon>Acipenseriformes</taxon>
        <taxon>Polyodontidae</taxon>
        <taxon>Polyodon</taxon>
    </lineage>
</organism>
<dbReference type="Gene3D" id="3.40.1370.10">
    <property type="match status" value="1"/>
</dbReference>
<accession>A0ABS2XXP6</accession>
<proteinExistence type="inferred from homology"/>
<dbReference type="Pfam" id="PF00573">
    <property type="entry name" value="Ribosomal_L4"/>
    <property type="match status" value="1"/>
</dbReference>